<gene>
    <name evidence="1" type="ORF">ACFPOB_21665</name>
</gene>
<evidence type="ECO:0000313" key="2">
    <source>
        <dbReference type="Proteomes" id="UP001596053"/>
    </source>
</evidence>
<reference evidence="2" key="1">
    <citation type="journal article" date="2019" name="Int. J. Syst. Evol. Microbiol.">
        <title>The Global Catalogue of Microorganisms (GCM) 10K type strain sequencing project: providing services to taxonomists for standard genome sequencing and annotation.</title>
        <authorList>
            <consortium name="The Broad Institute Genomics Platform"/>
            <consortium name="The Broad Institute Genome Sequencing Center for Infectious Disease"/>
            <person name="Wu L."/>
            <person name="Ma J."/>
        </authorList>
    </citation>
    <scope>NUCLEOTIDE SEQUENCE [LARGE SCALE GENOMIC DNA]</scope>
    <source>
        <strain evidence="2">NCAIM B.01391</strain>
    </source>
</reference>
<dbReference type="EMBL" id="JBHSLW010000035">
    <property type="protein sequence ID" value="MFC5422177.1"/>
    <property type="molecule type" value="Genomic_DNA"/>
</dbReference>
<accession>A0ABW0IVM9</accession>
<sequence>MHVKQERESWVLSSMRDMLQSSDNSYFLLMTAEAADKLKANIQTFIDQRTSGPVEEASALNDRVDECAHR</sequence>
<dbReference type="Proteomes" id="UP001596053">
    <property type="component" value="Unassembled WGS sequence"/>
</dbReference>
<dbReference type="RefSeq" id="WP_377800457.1">
    <property type="nucleotide sequence ID" value="NZ_JBHSLW010000035.1"/>
</dbReference>
<evidence type="ECO:0000313" key="1">
    <source>
        <dbReference type="EMBL" id="MFC5422177.1"/>
    </source>
</evidence>
<organism evidence="1 2">
    <name type="scientific">Bosea eneae</name>
    <dbReference type="NCBI Taxonomy" id="151454"/>
    <lineage>
        <taxon>Bacteria</taxon>
        <taxon>Pseudomonadati</taxon>
        <taxon>Pseudomonadota</taxon>
        <taxon>Alphaproteobacteria</taxon>
        <taxon>Hyphomicrobiales</taxon>
        <taxon>Boseaceae</taxon>
        <taxon>Bosea</taxon>
    </lineage>
</organism>
<keyword evidence="2" id="KW-1185">Reference proteome</keyword>
<proteinExistence type="predicted"/>
<protein>
    <submittedName>
        <fullName evidence="1">Uncharacterized protein</fullName>
    </submittedName>
</protein>
<name>A0ABW0IVM9_9HYPH</name>
<comment type="caution">
    <text evidence="1">The sequence shown here is derived from an EMBL/GenBank/DDBJ whole genome shotgun (WGS) entry which is preliminary data.</text>
</comment>